<evidence type="ECO:0000256" key="1">
    <source>
        <dbReference type="ARBA" id="ARBA00004323"/>
    </source>
</evidence>
<dbReference type="PANTHER" id="PTHR12137:SF54">
    <property type="entry name" value="CARBOHYDRATE SULFOTRANSFERASE"/>
    <property type="match status" value="1"/>
</dbReference>
<comment type="subcellular location">
    <subcellularLocation>
        <location evidence="1">Golgi apparatus membrane</location>
        <topology evidence="1">Single-pass type II membrane protein</topology>
    </subcellularLocation>
</comment>
<evidence type="ECO:0000256" key="8">
    <source>
        <dbReference type="ARBA" id="ARBA00023180"/>
    </source>
</evidence>
<feature type="region of interest" description="Disordered" evidence="9">
    <location>
        <begin position="44"/>
        <end position="69"/>
    </location>
</feature>
<dbReference type="Pfam" id="PF03567">
    <property type="entry name" value="Sulfotransfer_2"/>
    <property type="match status" value="1"/>
</dbReference>
<keyword evidence="8" id="KW-0325">Glycoprotein</keyword>
<dbReference type="GO" id="GO:0008146">
    <property type="term" value="F:sulfotransferase activity"/>
    <property type="evidence" value="ECO:0007669"/>
    <property type="project" value="InterPro"/>
</dbReference>
<dbReference type="PANTHER" id="PTHR12137">
    <property type="entry name" value="CARBOHYDRATE SULFOTRANSFERASE"/>
    <property type="match status" value="1"/>
</dbReference>
<organism evidence="10 11">
    <name type="scientific">Chaetoceros tenuissimus</name>
    <dbReference type="NCBI Taxonomy" id="426638"/>
    <lineage>
        <taxon>Eukaryota</taxon>
        <taxon>Sar</taxon>
        <taxon>Stramenopiles</taxon>
        <taxon>Ochrophyta</taxon>
        <taxon>Bacillariophyta</taxon>
        <taxon>Coscinodiscophyceae</taxon>
        <taxon>Chaetocerotophycidae</taxon>
        <taxon>Chaetocerotales</taxon>
        <taxon>Chaetocerotaceae</taxon>
        <taxon>Chaetoceros</taxon>
    </lineage>
</organism>
<keyword evidence="4" id="KW-0812">Transmembrane</keyword>
<feature type="compositionally biased region" description="Polar residues" evidence="9">
    <location>
        <begin position="49"/>
        <end position="62"/>
    </location>
</feature>
<accession>A0AAD3HA02</accession>
<evidence type="ECO:0000313" key="11">
    <source>
        <dbReference type="Proteomes" id="UP001054902"/>
    </source>
</evidence>
<evidence type="ECO:0000256" key="4">
    <source>
        <dbReference type="ARBA" id="ARBA00022692"/>
    </source>
</evidence>
<reference evidence="10 11" key="1">
    <citation type="journal article" date="2021" name="Sci. Rep.">
        <title>The genome of the diatom Chaetoceros tenuissimus carries an ancient integrated fragment of an extant virus.</title>
        <authorList>
            <person name="Hongo Y."/>
            <person name="Kimura K."/>
            <person name="Takaki Y."/>
            <person name="Yoshida Y."/>
            <person name="Baba S."/>
            <person name="Kobayashi G."/>
            <person name="Nagasaki K."/>
            <person name="Hano T."/>
            <person name="Tomaru Y."/>
        </authorList>
    </citation>
    <scope>NUCLEOTIDE SEQUENCE [LARGE SCALE GENOMIC DNA]</scope>
    <source>
        <strain evidence="10 11">NIES-3715</strain>
    </source>
</reference>
<dbReference type="GO" id="GO:0000139">
    <property type="term" value="C:Golgi membrane"/>
    <property type="evidence" value="ECO:0007669"/>
    <property type="project" value="UniProtKB-SubCell"/>
</dbReference>
<proteinExistence type="inferred from homology"/>
<evidence type="ECO:0000256" key="2">
    <source>
        <dbReference type="ARBA" id="ARBA00006339"/>
    </source>
</evidence>
<evidence type="ECO:0000256" key="7">
    <source>
        <dbReference type="ARBA" id="ARBA00023136"/>
    </source>
</evidence>
<comment type="caution">
    <text evidence="10">The sequence shown here is derived from an EMBL/GenBank/DDBJ whole genome shotgun (WGS) entry which is preliminary data.</text>
</comment>
<keyword evidence="5" id="KW-1133">Transmembrane helix</keyword>
<gene>
    <name evidence="10" type="ORF">CTEN210_12172</name>
</gene>
<evidence type="ECO:0000256" key="3">
    <source>
        <dbReference type="ARBA" id="ARBA00022679"/>
    </source>
</evidence>
<keyword evidence="11" id="KW-1185">Reference proteome</keyword>
<evidence type="ECO:0000313" key="10">
    <source>
        <dbReference type="EMBL" id="GFH55696.1"/>
    </source>
</evidence>
<keyword evidence="6" id="KW-0333">Golgi apparatus</keyword>
<dbReference type="InterPro" id="IPR018011">
    <property type="entry name" value="Carb_sulfotrans_8-10"/>
</dbReference>
<name>A0AAD3HA02_9STRA</name>
<evidence type="ECO:0000256" key="9">
    <source>
        <dbReference type="SAM" id="MobiDB-lite"/>
    </source>
</evidence>
<dbReference type="GO" id="GO:0016051">
    <property type="term" value="P:carbohydrate biosynthetic process"/>
    <property type="evidence" value="ECO:0007669"/>
    <property type="project" value="InterPro"/>
</dbReference>
<evidence type="ECO:0000256" key="6">
    <source>
        <dbReference type="ARBA" id="ARBA00023034"/>
    </source>
</evidence>
<evidence type="ECO:0008006" key="12">
    <source>
        <dbReference type="Google" id="ProtNLM"/>
    </source>
</evidence>
<dbReference type="Proteomes" id="UP001054902">
    <property type="component" value="Unassembled WGS sequence"/>
</dbReference>
<dbReference type="EMBL" id="BLLK01000051">
    <property type="protein sequence ID" value="GFH55696.1"/>
    <property type="molecule type" value="Genomic_DNA"/>
</dbReference>
<keyword evidence="3" id="KW-0808">Transferase</keyword>
<comment type="similarity">
    <text evidence="2">Belongs to the sulfotransferase 2 family.</text>
</comment>
<keyword evidence="7" id="KW-0472">Membrane</keyword>
<dbReference type="AlphaFoldDB" id="A0AAD3HA02"/>
<sequence length="462" mass="52400">MITNIGASRAQIRKRKSKRIRVVLLLFPLIILIVLHSTIAGNGYEKTDLNNTGSSTKNTSAEGKNERNSNLEEQWSFVPDVHDVSLRNEFTDRCVTITSPKEGQHTCNVNMCKEMPPPSSVKEEELQSYIQNRGFAIRATEELQNMKEPMQVNGKAKAGSGCAISHKYKFFFIHNLKVGGMTTKSFLKRALCPGGDPHNHIFKCSSGDDVLKVVDCKSGLRVASKQSYFIFSFVRNPYSRLFSGFAMAEGMANQRNEKKKIEADNLKNSTFLDEATRRKNYSVNSTRHVAGSDAISKQRKRMANRKSKYYPPFSFRDFVMASQQQRSRLSPTSKSHYLPQAMFLTDRSGCPVFDYIGKLEFYEDELRRIIYEIDRRYRASHDVNEYDSTSSNPLMVEYEKSVKVSSGRIAAFHGTSFGAKKKKRGNGNMESVYSEVAVAEKVCNEFKVDFDLFGYSDDVTIL</sequence>
<dbReference type="InterPro" id="IPR005331">
    <property type="entry name" value="Sulfotransferase"/>
</dbReference>
<protein>
    <recommendedName>
        <fullName evidence="12">Sulfotransferase</fullName>
    </recommendedName>
</protein>
<evidence type="ECO:0000256" key="5">
    <source>
        <dbReference type="ARBA" id="ARBA00022989"/>
    </source>
</evidence>